<dbReference type="EMBL" id="LR031874">
    <property type="protein sequence ID" value="VDD24216.1"/>
    <property type="molecule type" value="Genomic_DNA"/>
</dbReference>
<proteinExistence type="predicted"/>
<feature type="compositionally biased region" description="Polar residues" evidence="1">
    <location>
        <begin position="53"/>
        <end position="63"/>
    </location>
</feature>
<feature type="compositionally biased region" description="Low complexity" evidence="1">
    <location>
        <begin position="19"/>
        <end position="37"/>
    </location>
</feature>
<name>A0A3P6D9M6_BRAOL</name>
<dbReference type="AlphaFoldDB" id="A0A3P6D9M6"/>
<feature type="compositionally biased region" description="Basic residues" evidence="1">
    <location>
        <begin position="1"/>
        <end position="12"/>
    </location>
</feature>
<protein>
    <submittedName>
        <fullName evidence="2">Uncharacterized protein</fullName>
    </submittedName>
</protein>
<feature type="region of interest" description="Disordered" evidence="1">
    <location>
        <begin position="1"/>
        <end position="69"/>
    </location>
</feature>
<gene>
    <name evidence="2" type="ORF">BOLC2T09997H</name>
</gene>
<evidence type="ECO:0000313" key="2">
    <source>
        <dbReference type="EMBL" id="VDD24216.1"/>
    </source>
</evidence>
<sequence>MAKKKPLKKKPSGRLPTGATKSPASSPKSSTPDASSAFKSKTKSDSPLVGIPGQTSQSPSPAQEDSRSILAKQIEAIASQTLAAEITHVPSIEADIQIPSSTEATIAPPVIQLPSPADLWKGFFKEATEKLEPKETPFLLDSGEACVTIPNAVVEKNKKA</sequence>
<accession>A0A3P6D9M6</accession>
<evidence type="ECO:0000256" key="1">
    <source>
        <dbReference type="SAM" id="MobiDB-lite"/>
    </source>
</evidence>
<reference evidence="2" key="1">
    <citation type="submission" date="2018-11" db="EMBL/GenBank/DDBJ databases">
        <authorList>
            <consortium name="Genoscope - CEA"/>
            <person name="William W."/>
        </authorList>
    </citation>
    <scope>NUCLEOTIDE SEQUENCE</scope>
</reference>
<organism evidence="2">
    <name type="scientific">Brassica oleracea</name>
    <name type="common">Wild cabbage</name>
    <dbReference type="NCBI Taxonomy" id="3712"/>
    <lineage>
        <taxon>Eukaryota</taxon>
        <taxon>Viridiplantae</taxon>
        <taxon>Streptophyta</taxon>
        <taxon>Embryophyta</taxon>
        <taxon>Tracheophyta</taxon>
        <taxon>Spermatophyta</taxon>
        <taxon>Magnoliopsida</taxon>
        <taxon>eudicotyledons</taxon>
        <taxon>Gunneridae</taxon>
        <taxon>Pentapetalae</taxon>
        <taxon>rosids</taxon>
        <taxon>malvids</taxon>
        <taxon>Brassicales</taxon>
        <taxon>Brassicaceae</taxon>
        <taxon>Brassiceae</taxon>
        <taxon>Brassica</taxon>
    </lineage>
</organism>